<keyword evidence="1" id="KW-0812">Transmembrane</keyword>
<dbReference type="KEGG" id="ptm:GSPATT00023758001"/>
<feature type="chain" id="PRO_5002624442" description="Transmembrane protein" evidence="2">
    <location>
        <begin position="22"/>
        <end position="121"/>
    </location>
</feature>
<dbReference type="OrthoDB" id="10361685at2759"/>
<accession>A0E6W3</accession>
<evidence type="ECO:0000256" key="1">
    <source>
        <dbReference type="SAM" id="Phobius"/>
    </source>
</evidence>
<dbReference type="Proteomes" id="UP000000600">
    <property type="component" value="Unassembled WGS sequence"/>
</dbReference>
<feature type="signal peptide" evidence="2">
    <location>
        <begin position="1"/>
        <end position="21"/>
    </location>
</feature>
<reference evidence="3 4" key="1">
    <citation type="journal article" date="2006" name="Nature">
        <title>Global trends of whole-genome duplications revealed by the ciliate Paramecium tetraurelia.</title>
        <authorList>
            <consortium name="Genoscope"/>
            <person name="Aury J.-M."/>
            <person name="Jaillon O."/>
            <person name="Duret L."/>
            <person name="Noel B."/>
            <person name="Jubin C."/>
            <person name="Porcel B.M."/>
            <person name="Segurens B."/>
            <person name="Daubin V."/>
            <person name="Anthouard V."/>
            <person name="Aiach N."/>
            <person name="Arnaiz O."/>
            <person name="Billaut A."/>
            <person name="Beisson J."/>
            <person name="Blanc I."/>
            <person name="Bouhouche K."/>
            <person name="Camara F."/>
            <person name="Duharcourt S."/>
            <person name="Guigo R."/>
            <person name="Gogendeau D."/>
            <person name="Katinka M."/>
            <person name="Keller A.-M."/>
            <person name="Kissmehl R."/>
            <person name="Klotz C."/>
            <person name="Koll F."/>
            <person name="Le Moue A."/>
            <person name="Lepere C."/>
            <person name="Malinsky S."/>
            <person name="Nowacki M."/>
            <person name="Nowak J.K."/>
            <person name="Plattner H."/>
            <person name="Poulain J."/>
            <person name="Ruiz F."/>
            <person name="Serrano V."/>
            <person name="Zagulski M."/>
            <person name="Dessen P."/>
            <person name="Betermier M."/>
            <person name="Weissenbach J."/>
            <person name="Scarpelli C."/>
            <person name="Schachter V."/>
            <person name="Sperling L."/>
            <person name="Meyer E."/>
            <person name="Cohen J."/>
            <person name="Wincker P."/>
        </authorList>
    </citation>
    <scope>NUCLEOTIDE SEQUENCE [LARGE SCALE GENOMIC DNA]</scope>
    <source>
        <strain evidence="3 4">Stock d4-2</strain>
    </source>
</reference>
<evidence type="ECO:0000256" key="2">
    <source>
        <dbReference type="SAM" id="SignalP"/>
    </source>
</evidence>
<keyword evidence="4" id="KW-1185">Reference proteome</keyword>
<evidence type="ECO:0008006" key="5">
    <source>
        <dbReference type="Google" id="ProtNLM"/>
    </source>
</evidence>
<keyword evidence="1" id="KW-0472">Membrane</keyword>
<organism evidence="3 4">
    <name type="scientific">Paramecium tetraurelia</name>
    <dbReference type="NCBI Taxonomy" id="5888"/>
    <lineage>
        <taxon>Eukaryota</taxon>
        <taxon>Sar</taxon>
        <taxon>Alveolata</taxon>
        <taxon>Ciliophora</taxon>
        <taxon>Intramacronucleata</taxon>
        <taxon>Oligohymenophorea</taxon>
        <taxon>Peniculida</taxon>
        <taxon>Parameciidae</taxon>
        <taxon>Paramecium</taxon>
    </lineage>
</organism>
<name>A0E6W3_PARTE</name>
<gene>
    <name evidence="3" type="ORF">GSPATT00023758001</name>
</gene>
<dbReference type="HOGENOM" id="CLU_2042623_0_0_1"/>
<dbReference type="EMBL" id="CT868661">
    <property type="protein sequence ID" value="CAK91030.1"/>
    <property type="molecule type" value="Genomic_DNA"/>
</dbReference>
<keyword evidence="1" id="KW-1133">Transmembrane helix</keyword>
<keyword evidence="2" id="KW-0732">Signal</keyword>
<protein>
    <recommendedName>
        <fullName evidence="5">Transmembrane protein</fullName>
    </recommendedName>
</protein>
<dbReference type="OMA" id="MSKKCRI"/>
<dbReference type="InParanoid" id="A0E6W3"/>
<evidence type="ECO:0000313" key="3">
    <source>
        <dbReference type="EMBL" id="CAK91030.1"/>
    </source>
</evidence>
<dbReference type="RefSeq" id="XP_001458427.1">
    <property type="nucleotide sequence ID" value="XM_001458390.2"/>
</dbReference>
<dbReference type="AlphaFoldDB" id="A0E6W3"/>
<proteinExistence type="predicted"/>
<evidence type="ECO:0000313" key="4">
    <source>
        <dbReference type="Proteomes" id="UP000000600"/>
    </source>
</evidence>
<dbReference type="GeneID" id="5044212"/>
<feature type="transmembrane region" description="Helical" evidence="1">
    <location>
        <begin position="79"/>
        <end position="101"/>
    </location>
</feature>
<sequence>MFILICIIVLTYSIQLPIKESENIEVLELGSSDQLQEQQLKKVQNNQQVFLLEIANYLEGTTINSLLGLQSKDNQSKRIIIATILSIMLIVIFCVVIQLILDVSKKCRIKLSRESTSLPIS</sequence>